<protein>
    <recommendedName>
        <fullName evidence="6">LPXTG-domain-containing protein</fullName>
    </recommendedName>
</protein>
<gene>
    <name evidence="4" type="ORF">NUU61_005384</name>
</gene>
<keyword evidence="2" id="KW-0472">Membrane</keyword>
<comment type="caution">
    <text evidence="4">The sequence shown here is derived from an EMBL/GenBank/DDBJ whole genome shotgun (WGS) entry which is preliminary data.</text>
</comment>
<evidence type="ECO:0000313" key="4">
    <source>
        <dbReference type="EMBL" id="KAJ5096028.1"/>
    </source>
</evidence>
<keyword evidence="2" id="KW-1133">Transmembrane helix</keyword>
<dbReference type="OrthoDB" id="5426678at2759"/>
<sequence>MLGLWDGGFIRSRLLALVLTGILLSRFFPAVDALRTAEGSPCADVCHKSSSNTTSSEIACLDASYNATKGRTFEKCVDCQLRSTYDNPSTGESDVNWGLYNLRYAFSTCVYGFPHSVSNVSSPCPVACDGIRPAIEFDLTNPSSFNFDAWCSTSSFADNIVNTCEFCYNLTTTQVYLANFLESIRYNCHFRTTSGKAFDIAPSRIFTQVLLPSSMSLTTSTPGGSNVNLPLVIALPILGFIIILCALTICCFFFIRHRRKRMRRNRHHNHLYNRWNDTTISTPKQGNSGWPEQQYPFASGGYGPGFSDSVDTPIHAPGPWAEQQMHAPGGYGNGLGFMDNDGRTQQLEYGYYQSGLAHGRAESPAVHPQAVPLTGPHAVEPEKHQNPQ</sequence>
<dbReference type="GeneID" id="81395134"/>
<keyword evidence="5" id="KW-1185">Reference proteome</keyword>
<feature type="signal peptide" evidence="3">
    <location>
        <begin position="1"/>
        <end position="33"/>
    </location>
</feature>
<dbReference type="RefSeq" id="XP_056511579.1">
    <property type="nucleotide sequence ID" value="XM_056655966.1"/>
</dbReference>
<reference evidence="4" key="2">
    <citation type="journal article" date="2023" name="IMA Fungus">
        <title>Comparative genomic study of the Penicillium genus elucidates a diverse pangenome and 15 lateral gene transfer events.</title>
        <authorList>
            <person name="Petersen C."/>
            <person name="Sorensen T."/>
            <person name="Nielsen M.R."/>
            <person name="Sondergaard T.E."/>
            <person name="Sorensen J.L."/>
            <person name="Fitzpatrick D.A."/>
            <person name="Frisvad J.C."/>
            <person name="Nielsen K.L."/>
        </authorList>
    </citation>
    <scope>NUCLEOTIDE SEQUENCE</scope>
    <source>
        <strain evidence="4">IBT 34128</strain>
    </source>
</reference>
<dbReference type="Proteomes" id="UP001141434">
    <property type="component" value="Unassembled WGS sequence"/>
</dbReference>
<proteinExistence type="predicted"/>
<keyword evidence="2" id="KW-0812">Transmembrane</keyword>
<feature type="region of interest" description="Disordered" evidence="1">
    <location>
        <begin position="360"/>
        <end position="388"/>
    </location>
</feature>
<dbReference type="EMBL" id="JAPMSZ010000007">
    <property type="protein sequence ID" value="KAJ5096028.1"/>
    <property type="molecule type" value="Genomic_DNA"/>
</dbReference>
<reference evidence="4" key="1">
    <citation type="submission" date="2022-11" db="EMBL/GenBank/DDBJ databases">
        <authorList>
            <person name="Petersen C."/>
        </authorList>
    </citation>
    <scope>NUCLEOTIDE SEQUENCE</scope>
    <source>
        <strain evidence="4">IBT 34128</strain>
    </source>
</reference>
<evidence type="ECO:0000256" key="3">
    <source>
        <dbReference type="SAM" id="SignalP"/>
    </source>
</evidence>
<evidence type="ECO:0000256" key="2">
    <source>
        <dbReference type="SAM" id="Phobius"/>
    </source>
</evidence>
<organism evidence="4 5">
    <name type="scientific">Penicillium alfredii</name>
    <dbReference type="NCBI Taxonomy" id="1506179"/>
    <lineage>
        <taxon>Eukaryota</taxon>
        <taxon>Fungi</taxon>
        <taxon>Dikarya</taxon>
        <taxon>Ascomycota</taxon>
        <taxon>Pezizomycotina</taxon>
        <taxon>Eurotiomycetes</taxon>
        <taxon>Eurotiomycetidae</taxon>
        <taxon>Eurotiales</taxon>
        <taxon>Aspergillaceae</taxon>
        <taxon>Penicillium</taxon>
    </lineage>
</organism>
<dbReference type="AlphaFoldDB" id="A0A9W9K7J3"/>
<evidence type="ECO:0008006" key="6">
    <source>
        <dbReference type="Google" id="ProtNLM"/>
    </source>
</evidence>
<accession>A0A9W9K7J3</accession>
<evidence type="ECO:0000313" key="5">
    <source>
        <dbReference type="Proteomes" id="UP001141434"/>
    </source>
</evidence>
<feature type="transmembrane region" description="Helical" evidence="2">
    <location>
        <begin position="229"/>
        <end position="255"/>
    </location>
</feature>
<feature type="chain" id="PRO_5040918398" description="LPXTG-domain-containing protein" evidence="3">
    <location>
        <begin position="34"/>
        <end position="388"/>
    </location>
</feature>
<feature type="compositionally biased region" description="Basic and acidic residues" evidence="1">
    <location>
        <begin position="379"/>
        <end position="388"/>
    </location>
</feature>
<keyword evidence="3" id="KW-0732">Signal</keyword>
<evidence type="ECO:0000256" key="1">
    <source>
        <dbReference type="SAM" id="MobiDB-lite"/>
    </source>
</evidence>
<name>A0A9W9K7J3_9EURO</name>